<evidence type="ECO:0000259" key="4">
    <source>
        <dbReference type="PROSITE" id="PS50041"/>
    </source>
</evidence>
<dbReference type="RefSeq" id="XP_027595725.1">
    <property type="nucleotide sequence ID" value="XM_027739924.2"/>
</dbReference>
<evidence type="ECO:0000256" key="2">
    <source>
        <dbReference type="ARBA" id="ARBA00022734"/>
    </source>
</evidence>
<keyword evidence="3" id="KW-1133">Transmembrane helix</keyword>
<protein>
    <submittedName>
        <fullName evidence="6">Killer cell lectin-like receptor subfamily B member 1B allele A</fullName>
    </submittedName>
</protein>
<dbReference type="SMART" id="SM00034">
    <property type="entry name" value="CLECT"/>
    <property type="match status" value="1"/>
</dbReference>
<sequence>MAGEMGHANLRNPGNEPSPAEKCPAPALCPWWHRVLLTAGALGHLVLLVLVVLRNVSVFQGSPGPESDTRVEIQARNQTERCIFPSLVRYFCQPQGQSPPASAGCKLCPQDWQLRGERCYWLSKESGNWTGGRKSCKDQGSELVVLKNEAEMENVESVTGRRPWSVWVGLRSQQKEWTWVDDTPYDPHRFGDLPEVDEGCGTLKGKSLDVDVCASDHKWLCQKAPFQLSLAMAGDVGKLDDAST</sequence>
<evidence type="ECO:0000256" key="3">
    <source>
        <dbReference type="SAM" id="Phobius"/>
    </source>
</evidence>
<dbReference type="PANTHER" id="PTHR46746">
    <property type="entry name" value="KILLER CELL LECTIN-LIKE RECEPTOR SUBFAMILY F MEMBER 2"/>
    <property type="match status" value="1"/>
</dbReference>
<dbReference type="CDD" id="cd03593">
    <property type="entry name" value="CLECT_NK_receptors_like"/>
    <property type="match status" value="1"/>
</dbReference>
<reference evidence="6" key="1">
    <citation type="submission" date="2025-08" db="UniProtKB">
        <authorList>
            <consortium name="RefSeq"/>
        </authorList>
    </citation>
    <scope>IDENTIFICATION</scope>
    <source>
        <tissue evidence="6">Muscle</tissue>
    </source>
</reference>
<proteinExistence type="predicted"/>
<feature type="domain" description="C-type lectin" evidence="4">
    <location>
        <begin position="115"/>
        <end position="222"/>
    </location>
</feature>
<dbReference type="AlphaFoldDB" id="A0A6J2I6H9"/>
<dbReference type="InterPro" id="IPR033992">
    <property type="entry name" value="NKR-like_CTLD"/>
</dbReference>
<gene>
    <name evidence="6" type="primary">LOC113997793</name>
</gene>
<dbReference type="GeneID" id="113997793"/>
<evidence type="ECO:0000313" key="6">
    <source>
        <dbReference type="RefSeq" id="XP_027595725.1"/>
    </source>
</evidence>
<dbReference type="PANTHER" id="PTHR46746:SF3">
    <property type="entry name" value="C-TYPE LECTIN DOMAIN-CONTAINING PROTEIN-RELATED"/>
    <property type="match status" value="1"/>
</dbReference>
<feature type="transmembrane region" description="Helical" evidence="3">
    <location>
        <begin position="31"/>
        <end position="53"/>
    </location>
</feature>
<dbReference type="InterPro" id="IPR051379">
    <property type="entry name" value="C-type_Lectin_Receptor_IMM"/>
</dbReference>
<keyword evidence="3" id="KW-0472">Membrane</keyword>
<keyword evidence="3" id="KW-0812">Transmembrane</keyword>
<dbReference type="InterPro" id="IPR016186">
    <property type="entry name" value="C-type_lectin-like/link_sf"/>
</dbReference>
<dbReference type="GO" id="GO:0030246">
    <property type="term" value="F:carbohydrate binding"/>
    <property type="evidence" value="ECO:0007669"/>
    <property type="project" value="UniProtKB-KW"/>
</dbReference>
<keyword evidence="5" id="KW-1185">Reference proteome</keyword>
<evidence type="ECO:0000256" key="1">
    <source>
        <dbReference type="ARBA" id="ARBA00004167"/>
    </source>
</evidence>
<accession>A0A6J2I6H9</accession>
<organism evidence="5 6">
    <name type="scientific">Pipra filicauda</name>
    <name type="common">Wire-tailed manakin</name>
    <dbReference type="NCBI Taxonomy" id="649802"/>
    <lineage>
        <taxon>Eukaryota</taxon>
        <taxon>Metazoa</taxon>
        <taxon>Chordata</taxon>
        <taxon>Craniata</taxon>
        <taxon>Vertebrata</taxon>
        <taxon>Euteleostomi</taxon>
        <taxon>Archelosauria</taxon>
        <taxon>Archosauria</taxon>
        <taxon>Dinosauria</taxon>
        <taxon>Saurischia</taxon>
        <taxon>Theropoda</taxon>
        <taxon>Coelurosauria</taxon>
        <taxon>Aves</taxon>
        <taxon>Neognathae</taxon>
        <taxon>Neoaves</taxon>
        <taxon>Telluraves</taxon>
        <taxon>Australaves</taxon>
        <taxon>Passeriformes</taxon>
        <taxon>Pipridae</taxon>
        <taxon>Pipra</taxon>
    </lineage>
</organism>
<keyword evidence="2" id="KW-0430">Lectin</keyword>
<dbReference type="InterPro" id="IPR001304">
    <property type="entry name" value="C-type_lectin-like"/>
</dbReference>
<dbReference type="InterPro" id="IPR016187">
    <property type="entry name" value="CTDL_fold"/>
</dbReference>
<dbReference type="Proteomes" id="UP000504627">
    <property type="component" value="Unplaced"/>
</dbReference>
<name>A0A6J2I6H9_9PASS</name>
<comment type="subcellular location">
    <subcellularLocation>
        <location evidence="1">Membrane</location>
        <topology evidence="1">Single-pass membrane protein</topology>
    </subcellularLocation>
</comment>
<evidence type="ECO:0000313" key="5">
    <source>
        <dbReference type="Proteomes" id="UP000504627"/>
    </source>
</evidence>
<dbReference type="GO" id="GO:0005886">
    <property type="term" value="C:plasma membrane"/>
    <property type="evidence" value="ECO:0007669"/>
    <property type="project" value="TreeGrafter"/>
</dbReference>
<dbReference type="Pfam" id="PF00059">
    <property type="entry name" value="Lectin_C"/>
    <property type="match status" value="1"/>
</dbReference>
<dbReference type="PROSITE" id="PS50041">
    <property type="entry name" value="C_TYPE_LECTIN_2"/>
    <property type="match status" value="1"/>
</dbReference>
<dbReference type="Gene3D" id="3.10.100.10">
    <property type="entry name" value="Mannose-Binding Protein A, subunit A"/>
    <property type="match status" value="1"/>
</dbReference>
<dbReference type="SUPFAM" id="SSF56436">
    <property type="entry name" value="C-type lectin-like"/>
    <property type="match status" value="1"/>
</dbReference>
<dbReference type="InParanoid" id="A0A6J2I6H9"/>